<accession>A0AAV7FD59</accession>
<organism evidence="3 4">
    <name type="scientific">Aristolochia fimbriata</name>
    <name type="common">White veined hardy Dutchman's pipe vine</name>
    <dbReference type="NCBI Taxonomy" id="158543"/>
    <lineage>
        <taxon>Eukaryota</taxon>
        <taxon>Viridiplantae</taxon>
        <taxon>Streptophyta</taxon>
        <taxon>Embryophyta</taxon>
        <taxon>Tracheophyta</taxon>
        <taxon>Spermatophyta</taxon>
        <taxon>Magnoliopsida</taxon>
        <taxon>Magnoliidae</taxon>
        <taxon>Piperales</taxon>
        <taxon>Aristolochiaceae</taxon>
        <taxon>Aristolochia</taxon>
    </lineage>
</organism>
<dbReference type="PANTHER" id="PTHR43139">
    <property type="entry name" value="SI:DKEY-122A22.2"/>
    <property type="match status" value="1"/>
</dbReference>
<dbReference type="PRINTS" id="PR00111">
    <property type="entry name" value="ABHYDROLASE"/>
</dbReference>
<gene>
    <name evidence="3" type="ORF">H6P81_002633</name>
</gene>
<sequence>MAASCCSLVSLYTLFLRRVFQSAGLKSKLIPIDEETTLHCWVPRSSGSNKPSLLLVHGFGPSPLFQWRYQVRPFSRFFDLYVPDLVFFGKSTTSSSQRSEVFQAECVAKMMDKLDVKRFSVVGTSYGGFVAYHMSKIICGERLEKVVIASSGVNRRRRHGSELMDRAKVGSVSDLMLPVTAATLRTLIGLSVFKPPRIMPDFLLEDIINILYKPNFEEKLQLLAGITLGKDDDVHISPLQQEVLIVWGEYDQIFPLENAYELKGLIGEKVSLEVMRKCSHVPQIEHPKRFNEIVKSFLLVPPAYTT</sequence>
<evidence type="ECO:0000313" key="4">
    <source>
        <dbReference type="Proteomes" id="UP000825729"/>
    </source>
</evidence>
<keyword evidence="4" id="KW-1185">Reference proteome</keyword>
<feature type="signal peptide" evidence="1">
    <location>
        <begin position="1"/>
        <end position="21"/>
    </location>
</feature>
<protein>
    <recommendedName>
        <fullName evidence="2">AB hydrolase-1 domain-containing protein</fullName>
    </recommendedName>
</protein>
<proteinExistence type="predicted"/>
<dbReference type="InterPro" id="IPR000073">
    <property type="entry name" value="AB_hydrolase_1"/>
</dbReference>
<dbReference type="EMBL" id="JAINDJ010000002">
    <property type="protein sequence ID" value="KAG9458125.1"/>
    <property type="molecule type" value="Genomic_DNA"/>
</dbReference>
<dbReference type="Pfam" id="PF12697">
    <property type="entry name" value="Abhydrolase_6"/>
    <property type="match status" value="1"/>
</dbReference>
<name>A0AAV7FD59_ARIFI</name>
<evidence type="ECO:0000313" key="3">
    <source>
        <dbReference type="EMBL" id="KAG9458125.1"/>
    </source>
</evidence>
<feature type="domain" description="AB hydrolase-1" evidence="2">
    <location>
        <begin position="53"/>
        <end position="292"/>
    </location>
</feature>
<dbReference type="SUPFAM" id="SSF53474">
    <property type="entry name" value="alpha/beta-Hydrolases"/>
    <property type="match status" value="1"/>
</dbReference>
<evidence type="ECO:0000259" key="2">
    <source>
        <dbReference type="Pfam" id="PF12697"/>
    </source>
</evidence>
<keyword evidence="1" id="KW-0732">Signal</keyword>
<feature type="chain" id="PRO_5043484991" description="AB hydrolase-1 domain-containing protein" evidence="1">
    <location>
        <begin position="22"/>
        <end position="306"/>
    </location>
</feature>
<dbReference type="Proteomes" id="UP000825729">
    <property type="component" value="Unassembled WGS sequence"/>
</dbReference>
<dbReference type="PANTHER" id="PTHR43139:SF52">
    <property type="entry name" value="SI:DKEY-122A22.2"/>
    <property type="match status" value="1"/>
</dbReference>
<evidence type="ECO:0000256" key="1">
    <source>
        <dbReference type="SAM" id="SignalP"/>
    </source>
</evidence>
<dbReference type="InterPro" id="IPR052370">
    <property type="entry name" value="Meta-cleavage_hydrolase"/>
</dbReference>
<dbReference type="Gene3D" id="3.40.50.1820">
    <property type="entry name" value="alpha/beta hydrolase"/>
    <property type="match status" value="1"/>
</dbReference>
<dbReference type="InterPro" id="IPR029058">
    <property type="entry name" value="AB_hydrolase_fold"/>
</dbReference>
<dbReference type="AlphaFoldDB" id="A0AAV7FD59"/>
<comment type="caution">
    <text evidence="3">The sequence shown here is derived from an EMBL/GenBank/DDBJ whole genome shotgun (WGS) entry which is preliminary data.</text>
</comment>
<reference evidence="3 4" key="1">
    <citation type="submission" date="2021-07" db="EMBL/GenBank/DDBJ databases">
        <title>The Aristolochia fimbriata genome: insights into angiosperm evolution, floral development and chemical biosynthesis.</title>
        <authorList>
            <person name="Jiao Y."/>
        </authorList>
    </citation>
    <scope>NUCLEOTIDE SEQUENCE [LARGE SCALE GENOMIC DNA]</scope>
    <source>
        <strain evidence="3">IBCAS-2021</strain>
        <tissue evidence="3">Leaf</tissue>
    </source>
</reference>